<dbReference type="PRINTS" id="PR00986">
    <property type="entry name" value="TRNASYNTHVAL"/>
</dbReference>
<proteinExistence type="inferred from homology"/>
<feature type="domain" description="Methionyl/Valyl/Leucyl/Isoleucyl-tRNA synthetase anticodon-binding" evidence="14">
    <location>
        <begin position="601"/>
        <end position="743"/>
    </location>
</feature>
<comment type="subcellular location">
    <subcellularLocation>
        <location evidence="1 12">Cytoplasm</location>
    </subcellularLocation>
</comment>
<dbReference type="SUPFAM" id="SSF46589">
    <property type="entry name" value="tRNA-binding arm"/>
    <property type="match status" value="1"/>
</dbReference>
<evidence type="ECO:0000256" key="5">
    <source>
        <dbReference type="ARBA" id="ARBA00022741"/>
    </source>
</evidence>
<dbReference type="PANTHER" id="PTHR11946">
    <property type="entry name" value="VALYL-TRNA SYNTHETASES"/>
    <property type="match status" value="1"/>
</dbReference>
<dbReference type="GO" id="GO:0005829">
    <property type="term" value="C:cytosol"/>
    <property type="evidence" value="ECO:0007669"/>
    <property type="project" value="TreeGrafter"/>
</dbReference>
<dbReference type="GO" id="GO:0002161">
    <property type="term" value="F:aminoacyl-tRNA deacylase activity"/>
    <property type="evidence" value="ECO:0007669"/>
    <property type="project" value="InterPro"/>
</dbReference>
<dbReference type="InterPro" id="IPR001412">
    <property type="entry name" value="aa-tRNA-synth_I_CS"/>
</dbReference>
<keyword evidence="7 12" id="KW-0648">Protein biosynthesis</keyword>
<evidence type="ECO:0000256" key="9">
    <source>
        <dbReference type="ARBA" id="ARBA00023146"/>
    </source>
</evidence>
<dbReference type="InterPro" id="IPR009008">
    <property type="entry name" value="Val/Leu/Ile-tRNA-synth_edit"/>
</dbReference>
<dbReference type="GO" id="GO:0004823">
    <property type="term" value="F:leucine-tRNA ligase activity"/>
    <property type="evidence" value="ECO:0007669"/>
    <property type="project" value="UniProtKB-EC"/>
</dbReference>
<dbReference type="InterPro" id="IPR010978">
    <property type="entry name" value="tRNA-bd_arm"/>
</dbReference>
<comment type="domain">
    <text evidence="12">ValRS has two distinct active sites: one for aminoacylation and one for editing. The misactivated threonine is translocated from the active site to the editing site.</text>
</comment>
<evidence type="ECO:0000313" key="17">
    <source>
        <dbReference type="Proteomes" id="UP000823613"/>
    </source>
</evidence>
<evidence type="ECO:0000256" key="10">
    <source>
        <dbReference type="ARBA" id="ARBA00047469"/>
    </source>
</evidence>
<dbReference type="InterPro" id="IPR015413">
    <property type="entry name" value="Methionyl/Leucyl_tRNA_Synth"/>
</dbReference>
<feature type="short sequence motif" description="'KMSKS' region" evidence="12">
    <location>
        <begin position="518"/>
        <end position="522"/>
    </location>
</feature>
<dbReference type="InterPro" id="IPR037118">
    <property type="entry name" value="Val-tRNA_synth_C_sf"/>
</dbReference>
<comment type="subunit">
    <text evidence="2 12">Monomer.</text>
</comment>
<dbReference type="EMBL" id="JADIMY010000027">
    <property type="protein sequence ID" value="MBO8427189.1"/>
    <property type="molecule type" value="Genomic_DNA"/>
</dbReference>
<organism evidence="16 17">
    <name type="scientific">Candidatus Onthovivens merdipullorum</name>
    <dbReference type="NCBI Taxonomy" id="2840889"/>
    <lineage>
        <taxon>Bacteria</taxon>
        <taxon>Bacillati</taxon>
        <taxon>Bacillota</taxon>
        <taxon>Bacilli</taxon>
        <taxon>Bacillales</taxon>
        <taxon>Candidatus Onthovivens</taxon>
    </lineage>
</organism>
<dbReference type="Pfam" id="PF08264">
    <property type="entry name" value="Anticodon_1"/>
    <property type="match status" value="1"/>
</dbReference>
<dbReference type="InterPro" id="IPR033705">
    <property type="entry name" value="Anticodon_Ia_Val"/>
</dbReference>
<keyword evidence="6 12" id="KW-0067">ATP-binding</keyword>
<comment type="similarity">
    <text evidence="12">Belongs to the class-I aminoacyl-tRNA synthetase family. ValS type 1 subfamily.</text>
</comment>
<evidence type="ECO:0000256" key="2">
    <source>
        <dbReference type="ARBA" id="ARBA00011245"/>
    </source>
</evidence>
<dbReference type="InterPro" id="IPR013155">
    <property type="entry name" value="M/V/L/I-tRNA-synth_anticd-bd"/>
</dbReference>
<evidence type="ECO:0000259" key="15">
    <source>
        <dbReference type="Pfam" id="PF09334"/>
    </source>
</evidence>
<dbReference type="CDD" id="cd00817">
    <property type="entry name" value="ValRS_core"/>
    <property type="match status" value="1"/>
</dbReference>
<dbReference type="SUPFAM" id="SSF52374">
    <property type="entry name" value="Nucleotidylyl transferase"/>
    <property type="match status" value="1"/>
</dbReference>
<evidence type="ECO:0000256" key="6">
    <source>
        <dbReference type="ARBA" id="ARBA00022840"/>
    </source>
</evidence>
<keyword evidence="5 12" id="KW-0547">Nucleotide-binding</keyword>
<comment type="catalytic activity">
    <reaction evidence="11 12">
        <text>tRNA(Val) + L-valine + ATP = L-valyl-tRNA(Val) + AMP + diphosphate</text>
        <dbReference type="Rhea" id="RHEA:10704"/>
        <dbReference type="Rhea" id="RHEA-COMP:9672"/>
        <dbReference type="Rhea" id="RHEA-COMP:9708"/>
        <dbReference type="ChEBI" id="CHEBI:30616"/>
        <dbReference type="ChEBI" id="CHEBI:33019"/>
        <dbReference type="ChEBI" id="CHEBI:57762"/>
        <dbReference type="ChEBI" id="CHEBI:78442"/>
        <dbReference type="ChEBI" id="CHEBI:78537"/>
        <dbReference type="ChEBI" id="CHEBI:456215"/>
        <dbReference type="EC" id="6.1.1.9"/>
    </reaction>
</comment>
<dbReference type="GO" id="GO:0006438">
    <property type="term" value="P:valyl-tRNA aminoacylation"/>
    <property type="evidence" value="ECO:0007669"/>
    <property type="project" value="UniProtKB-UniRule"/>
</dbReference>
<evidence type="ECO:0000256" key="7">
    <source>
        <dbReference type="ARBA" id="ARBA00022917"/>
    </source>
</evidence>
<evidence type="ECO:0000256" key="12">
    <source>
        <dbReference type="HAMAP-Rule" id="MF_02004"/>
    </source>
</evidence>
<dbReference type="InterPro" id="IPR002300">
    <property type="entry name" value="aa-tRNA-synth_Ia"/>
</dbReference>
<comment type="domain">
    <text evidence="12">The C-terminal coiled-coil domain is crucial for aminoacylation activity.</text>
</comment>
<dbReference type="Pfam" id="PF00133">
    <property type="entry name" value="tRNA-synt_1"/>
    <property type="match status" value="1"/>
</dbReference>
<dbReference type="Pfam" id="PF09334">
    <property type="entry name" value="tRNA-synt_1g"/>
    <property type="match status" value="1"/>
</dbReference>
<reference evidence="16" key="1">
    <citation type="submission" date="2020-10" db="EMBL/GenBank/DDBJ databases">
        <authorList>
            <person name="Gilroy R."/>
        </authorList>
    </citation>
    <scope>NUCLEOTIDE SEQUENCE</scope>
    <source>
        <strain evidence="16">11159</strain>
    </source>
</reference>
<keyword evidence="8 12" id="KW-0175">Coiled coil</keyword>
<sequence>MAKRYDPKEVESGKYQNWKNKGYFTAGDKTKQKFSMVIPPPNVTGKLHIGHAIDNTIQDITCRYKKAKGFDVLYLPGVDHAGIATQAKVDAELKERGISRFDIGREAYLKEAFEWKKKYSYLIHNQWEKMGLMLDYTRERFTMDEGFNKAVYTVFKTLYDEGLIYQGERIVNYDVEMKTALSNIEVEYKQIDGKFYYFKYRFDDNKEKYLVVATTRPETMFGDTCVVVNPNDDRYKEYIGKTVINPANGESLPIIADEYVDIEFGTGVMKCTPAHDPNDFILGKKYNLKMPIVIGTNGKMTNLVPTKYVGLDRFECRNLLVEDINKNSDLIKIEDIKHDVGHSERTGSIVEPILSKQWFVKMKPLTTKLLANQRSGGKVHFIPKQFEKTLIKWMENIDDWCISRQLWRGHRIPIYYQKSTGKILVSDHLLENNGDWYQDEDVFDTWFSSALWPFATLGWPDQTDDFLRYYPTDTLVTGYDIIFFWVSRMYFQGLKFTDKAPFKNVVIHGLVRDSLGRKMSKSLGNGIDPIEVIDKYGVDSLRYFLSTTASPGMDFRYQEEKVIEASNYLNKIWNSARYILTNLPEDFSDEKINKKKLNLIDKYILNKLEETIKVVTKAMDKYDFGIASSILYNFVYDDFCSFYIEMSKVSLKNENTETLKVLLYCLKAIIMMIYPFSPFISEEIYLHLPSHLESIMLESYPKYSKTYTFKNIEAVDTLKEIIEKIRNYKAINKLAPNTKLDLYIQSKNEFLENLKEYLSRYTFSDIKFINEEVLDSTSFVLSGATIYIKGNSNKEEQKQKLLEQKQKLENEVKRSLNMLNNKNFLEKAKKEKVQLEKDKYENYKSQLDEIIEKLKKI</sequence>
<feature type="domain" description="Methionyl/Leucyl tRNA synthetase" evidence="15">
    <location>
        <begin position="497"/>
        <end position="568"/>
    </location>
</feature>
<evidence type="ECO:0000256" key="1">
    <source>
        <dbReference type="ARBA" id="ARBA00004496"/>
    </source>
</evidence>
<gene>
    <name evidence="12" type="primary">valS</name>
    <name evidence="16" type="ORF">IAC58_01355</name>
</gene>
<dbReference type="FunFam" id="3.40.50.620:FF:000098">
    <property type="entry name" value="Valine--tRNA ligase"/>
    <property type="match status" value="1"/>
</dbReference>
<evidence type="ECO:0000256" key="4">
    <source>
        <dbReference type="ARBA" id="ARBA00022598"/>
    </source>
</evidence>
<feature type="coiled-coil region" evidence="12">
    <location>
        <begin position="791"/>
        <end position="853"/>
    </location>
</feature>
<dbReference type="NCBIfam" id="TIGR00422">
    <property type="entry name" value="valS"/>
    <property type="match status" value="1"/>
</dbReference>
<dbReference type="Proteomes" id="UP000823613">
    <property type="component" value="Unassembled WGS sequence"/>
</dbReference>
<protein>
    <recommendedName>
        <fullName evidence="12">Valine--tRNA ligase</fullName>
        <ecNumber evidence="12">6.1.1.9</ecNumber>
    </recommendedName>
    <alternativeName>
        <fullName evidence="12">Valyl-tRNA synthetase</fullName>
        <shortName evidence="12">ValRS</shortName>
    </alternativeName>
</protein>
<dbReference type="InterPro" id="IPR014729">
    <property type="entry name" value="Rossmann-like_a/b/a_fold"/>
</dbReference>
<dbReference type="HAMAP" id="MF_02004">
    <property type="entry name" value="Val_tRNA_synth_type1"/>
    <property type="match status" value="1"/>
</dbReference>
<dbReference type="SUPFAM" id="SSF50677">
    <property type="entry name" value="ValRS/IleRS/LeuRS editing domain"/>
    <property type="match status" value="1"/>
</dbReference>
<dbReference type="PANTHER" id="PTHR11946:SF93">
    <property type="entry name" value="VALINE--TRNA LIGASE, CHLOROPLASTIC_MITOCHONDRIAL 2"/>
    <property type="match status" value="1"/>
</dbReference>
<evidence type="ECO:0000256" key="3">
    <source>
        <dbReference type="ARBA" id="ARBA00022490"/>
    </source>
</evidence>
<feature type="domain" description="Aminoacyl-tRNA synthetase class Ia" evidence="13">
    <location>
        <begin position="15"/>
        <end position="428"/>
    </location>
</feature>
<comment type="catalytic activity">
    <reaction evidence="10">
        <text>tRNA(Leu) + L-leucine + ATP = L-leucyl-tRNA(Leu) + AMP + diphosphate</text>
        <dbReference type="Rhea" id="RHEA:11688"/>
        <dbReference type="Rhea" id="RHEA-COMP:9613"/>
        <dbReference type="Rhea" id="RHEA-COMP:9622"/>
        <dbReference type="ChEBI" id="CHEBI:30616"/>
        <dbReference type="ChEBI" id="CHEBI:33019"/>
        <dbReference type="ChEBI" id="CHEBI:57427"/>
        <dbReference type="ChEBI" id="CHEBI:78442"/>
        <dbReference type="ChEBI" id="CHEBI:78494"/>
        <dbReference type="ChEBI" id="CHEBI:456215"/>
        <dbReference type="EC" id="6.1.1.4"/>
    </reaction>
</comment>
<evidence type="ECO:0000259" key="14">
    <source>
        <dbReference type="Pfam" id="PF08264"/>
    </source>
</evidence>
<feature type="short sequence motif" description="'HIGH' region" evidence="12">
    <location>
        <begin position="41"/>
        <end position="51"/>
    </location>
</feature>
<dbReference type="FunFam" id="3.40.50.620:FF:000032">
    <property type="entry name" value="Valine--tRNA ligase"/>
    <property type="match status" value="1"/>
</dbReference>
<evidence type="ECO:0000256" key="11">
    <source>
        <dbReference type="ARBA" id="ARBA00047552"/>
    </source>
</evidence>
<dbReference type="Gene3D" id="3.40.50.620">
    <property type="entry name" value="HUPs"/>
    <property type="match status" value="2"/>
</dbReference>
<dbReference type="Gene3D" id="1.10.287.380">
    <property type="entry name" value="Valyl-tRNA synthetase, C-terminal domain"/>
    <property type="match status" value="1"/>
</dbReference>
<evidence type="ECO:0000259" key="13">
    <source>
        <dbReference type="Pfam" id="PF00133"/>
    </source>
</evidence>
<dbReference type="PROSITE" id="PS00178">
    <property type="entry name" value="AA_TRNA_LIGASE_I"/>
    <property type="match status" value="1"/>
</dbReference>
<dbReference type="GO" id="GO:0005524">
    <property type="term" value="F:ATP binding"/>
    <property type="evidence" value="ECO:0007669"/>
    <property type="project" value="UniProtKB-UniRule"/>
</dbReference>
<comment type="function">
    <text evidence="12">Catalyzes the attachment of valine to tRNA(Val). As ValRS can inadvertently accommodate and process structurally similar amino acids such as threonine, to avoid such errors, it has a 'posttransfer' editing activity that hydrolyzes mischarged Thr-tRNA(Val) in a tRNA-dependent manner.</text>
</comment>
<feature type="binding site" evidence="12">
    <location>
        <position position="521"/>
    </location>
    <ligand>
        <name>ATP</name>
        <dbReference type="ChEBI" id="CHEBI:30616"/>
    </ligand>
</feature>
<comment type="caution">
    <text evidence="16">The sequence shown here is derived from an EMBL/GenBank/DDBJ whole genome shotgun (WGS) entry which is preliminary data.</text>
</comment>
<dbReference type="AlphaFoldDB" id="A0A9D9GWB9"/>
<reference evidence="16" key="2">
    <citation type="journal article" date="2021" name="PeerJ">
        <title>Extensive microbial diversity within the chicken gut microbiome revealed by metagenomics and culture.</title>
        <authorList>
            <person name="Gilroy R."/>
            <person name="Ravi A."/>
            <person name="Getino M."/>
            <person name="Pursley I."/>
            <person name="Horton D.L."/>
            <person name="Alikhan N.F."/>
            <person name="Baker D."/>
            <person name="Gharbi K."/>
            <person name="Hall N."/>
            <person name="Watson M."/>
            <person name="Adriaenssens E.M."/>
            <person name="Foster-Nyarko E."/>
            <person name="Jarju S."/>
            <person name="Secka A."/>
            <person name="Antonio M."/>
            <person name="Oren A."/>
            <person name="Chaudhuri R.R."/>
            <person name="La Ragione R."/>
            <person name="Hildebrand F."/>
            <person name="Pallen M.J."/>
        </authorList>
    </citation>
    <scope>NUCLEOTIDE SEQUENCE</scope>
    <source>
        <strain evidence="16">11159</strain>
    </source>
</reference>
<keyword evidence="9 12" id="KW-0030">Aminoacyl-tRNA synthetase</keyword>
<evidence type="ECO:0000313" key="16">
    <source>
        <dbReference type="EMBL" id="MBO8427189.1"/>
    </source>
</evidence>
<dbReference type="SUPFAM" id="SSF47323">
    <property type="entry name" value="Anticodon-binding domain of a subclass of class I aminoacyl-tRNA synthetases"/>
    <property type="match status" value="1"/>
</dbReference>
<keyword evidence="4 12" id="KW-0436">Ligase</keyword>
<evidence type="ECO:0000256" key="8">
    <source>
        <dbReference type="ARBA" id="ARBA00023054"/>
    </source>
</evidence>
<dbReference type="InterPro" id="IPR002303">
    <property type="entry name" value="Valyl-tRNA_ligase"/>
</dbReference>
<dbReference type="Gene3D" id="1.10.730.10">
    <property type="entry name" value="Isoleucyl-tRNA Synthetase, Domain 1"/>
    <property type="match status" value="1"/>
</dbReference>
<dbReference type="GO" id="GO:0004832">
    <property type="term" value="F:valine-tRNA ligase activity"/>
    <property type="evidence" value="ECO:0007669"/>
    <property type="project" value="UniProtKB-UniRule"/>
</dbReference>
<dbReference type="CDD" id="cd07962">
    <property type="entry name" value="Anticodon_Ia_Val"/>
    <property type="match status" value="1"/>
</dbReference>
<keyword evidence="3 12" id="KW-0963">Cytoplasm</keyword>
<dbReference type="InterPro" id="IPR009080">
    <property type="entry name" value="tRNAsynth_Ia_anticodon-bd"/>
</dbReference>
<dbReference type="EC" id="6.1.1.9" evidence="12"/>
<accession>A0A9D9GWB9</accession>
<name>A0A9D9GWB9_9BACL</name>
<dbReference type="NCBIfam" id="NF004349">
    <property type="entry name" value="PRK05729.1"/>
    <property type="match status" value="1"/>
</dbReference>
<dbReference type="Gene3D" id="3.90.740.10">
    <property type="entry name" value="Valyl/Leucyl/Isoleucyl-tRNA synthetase, editing domain"/>
    <property type="match status" value="1"/>
</dbReference>